<dbReference type="AlphaFoldDB" id="D1BK55"/>
<feature type="region of interest" description="Disordered" evidence="2">
    <location>
        <begin position="79"/>
        <end position="112"/>
    </location>
</feature>
<reference evidence="5 6" key="1">
    <citation type="journal article" date="2009" name="Stand. Genomic Sci.">
        <title>Complete genome sequence of Sanguibacter keddieii type strain (ST-74).</title>
        <authorList>
            <person name="Ivanova N."/>
            <person name="Sikorski J."/>
            <person name="Sims D."/>
            <person name="Brettin T."/>
            <person name="Detter J.C."/>
            <person name="Han C."/>
            <person name="Lapidus A."/>
            <person name="Copeland A."/>
            <person name="Glavina Del Rio T."/>
            <person name="Nolan M."/>
            <person name="Chen F."/>
            <person name="Lucas S."/>
            <person name="Tice H."/>
            <person name="Cheng J.F."/>
            <person name="Bruce D."/>
            <person name="Goodwin L."/>
            <person name="Pitluck S."/>
            <person name="Pati A."/>
            <person name="Mavromatis K."/>
            <person name="Chen A."/>
            <person name="Palaniappan K."/>
            <person name="D'haeseleer P."/>
            <person name="Chain P."/>
            <person name="Bristow J."/>
            <person name="Eisen J.A."/>
            <person name="Markowitz V."/>
            <person name="Hugenholtz P."/>
            <person name="Goker M."/>
            <person name="Pukall R."/>
            <person name="Klenk H.P."/>
            <person name="Kyrpides N.C."/>
        </authorList>
    </citation>
    <scope>NUCLEOTIDE SEQUENCE [LARGE SCALE GENOMIC DNA]</scope>
    <source>
        <strain evidence="6">ATCC 51767 / DSM 10542 / NCFB 3025 / ST-74</strain>
    </source>
</reference>
<feature type="transmembrane region" description="Helical" evidence="3">
    <location>
        <begin position="58"/>
        <end position="76"/>
    </location>
</feature>
<feature type="domain" description="DUF4352" evidence="4">
    <location>
        <begin position="111"/>
        <end position="233"/>
    </location>
</feature>
<keyword evidence="3" id="KW-0472">Membrane</keyword>
<evidence type="ECO:0000313" key="5">
    <source>
        <dbReference type="EMBL" id="ACZ22464.1"/>
    </source>
</evidence>
<dbReference type="RefSeq" id="WP_012867533.1">
    <property type="nucleotide sequence ID" value="NC_013521.1"/>
</dbReference>
<proteinExistence type="predicted"/>
<name>D1BK55_SANKS</name>
<keyword evidence="1" id="KW-0732">Signal</keyword>
<sequence length="239" mass="23739">MATSPRHQPSPQQPAQHPAGQSQPGSQPPGTAPGVQVPEGYVLAPAPRKKRFVRRHPVLTLVGLVVAVVVVVQLAGGSGEVAPASPGPSSGASDAGEPGTDAAPAEDAPAGVGTPVADGAFEFVVTGVEPGVARVGDEMFGADAQGQFVLVRVTVTNVGDSAQVFDASAQSLVDGQGRTHSADSGAAIYLPDANSFLTSVNPGNTVDGIVVFDIPADATPASVDLHDSLFSGGVTVALG</sequence>
<dbReference type="Pfam" id="PF11611">
    <property type="entry name" value="DUF4352"/>
    <property type="match status" value="1"/>
</dbReference>
<dbReference type="InterPro" id="IPR029050">
    <property type="entry name" value="Immunoprotect_excell_Ig-like"/>
</dbReference>
<keyword evidence="3" id="KW-1133">Transmembrane helix</keyword>
<evidence type="ECO:0000256" key="3">
    <source>
        <dbReference type="SAM" id="Phobius"/>
    </source>
</evidence>
<keyword evidence="3" id="KW-0812">Transmembrane</keyword>
<feature type="compositionally biased region" description="Low complexity" evidence="2">
    <location>
        <begin position="79"/>
        <end position="99"/>
    </location>
</feature>
<feature type="compositionally biased region" description="Low complexity" evidence="2">
    <location>
        <begin position="7"/>
        <end position="25"/>
    </location>
</feature>
<evidence type="ECO:0000256" key="2">
    <source>
        <dbReference type="SAM" id="MobiDB-lite"/>
    </source>
</evidence>
<gene>
    <name evidence="5" type="ordered locus">Sked_25600</name>
</gene>
<organism evidence="5 6">
    <name type="scientific">Sanguibacter keddieii (strain ATCC 51767 / DSM 10542 / NCFB 3025 / ST-74)</name>
    <dbReference type="NCBI Taxonomy" id="446469"/>
    <lineage>
        <taxon>Bacteria</taxon>
        <taxon>Bacillati</taxon>
        <taxon>Actinomycetota</taxon>
        <taxon>Actinomycetes</taxon>
        <taxon>Micrococcales</taxon>
        <taxon>Sanguibacteraceae</taxon>
        <taxon>Sanguibacter</taxon>
    </lineage>
</organism>
<keyword evidence="6" id="KW-1185">Reference proteome</keyword>
<dbReference type="Proteomes" id="UP000000322">
    <property type="component" value="Chromosome"/>
</dbReference>
<dbReference type="EMBL" id="CP001819">
    <property type="protein sequence ID" value="ACZ22464.1"/>
    <property type="molecule type" value="Genomic_DNA"/>
</dbReference>
<accession>D1BK55</accession>
<feature type="region of interest" description="Disordered" evidence="2">
    <location>
        <begin position="1"/>
        <end position="38"/>
    </location>
</feature>
<dbReference type="Gene3D" id="2.60.40.1240">
    <property type="match status" value="1"/>
</dbReference>
<dbReference type="eggNOG" id="COG0515">
    <property type="taxonomic scope" value="Bacteria"/>
</dbReference>
<evidence type="ECO:0000313" key="6">
    <source>
        <dbReference type="Proteomes" id="UP000000322"/>
    </source>
</evidence>
<dbReference type="InterPro" id="IPR029051">
    <property type="entry name" value="DUF4352"/>
</dbReference>
<dbReference type="KEGG" id="ske:Sked_25600"/>
<dbReference type="STRING" id="446469.Sked_25600"/>
<protein>
    <recommendedName>
        <fullName evidence="4">DUF4352 domain-containing protein</fullName>
    </recommendedName>
</protein>
<dbReference type="HOGENOM" id="CLU_072584_1_1_11"/>
<evidence type="ECO:0000256" key="1">
    <source>
        <dbReference type="ARBA" id="ARBA00022729"/>
    </source>
</evidence>
<evidence type="ECO:0000259" key="4">
    <source>
        <dbReference type="Pfam" id="PF11611"/>
    </source>
</evidence>
<dbReference type="OrthoDB" id="3430849at2"/>